<gene>
    <name evidence="1" type="ORF">DHETER_LOCUS14809</name>
</gene>
<protein>
    <submittedName>
        <fullName evidence="1">1691_t:CDS:1</fullName>
    </submittedName>
</protein>
<keyword evidence="2" id="KW-1185">Reference proteome</keyword>
<proteinExistence type="predicted"/>
<accession>A0ACA9QM68</accession>
<sequence length="39" mass="4475">RPWVCILGAVYIEKPIIDLLMDFIPLILTNNRAHVEQVA</sequence>
<evidence type="ECO:0000313" key="1">
    <source>
        <dbReference type="EMBL" id="CAG8753793.1"/>
    </source>
</evidence>
<feature type="non-terminal residue" evidence="1">
    <location>
        <position position="1"/>
    </location>
</feature>
<dbReference type="Proteomes" id="UP000789702">
    <property type="component" value="Unassembled WGS sequence"/>
</dbReference>
<reference evidence="1" key="1">
    <citation type="submission" date="2021-06" db="EMBL/GenBank/DDBJ databases">
        <authorList>
            <person name="Kallberg Y."/>
            <person name="Tangrot J."/>
            <person name="Rosling A."/>
        </authorList>
    </citation>
    <scope>NUCLEOTIDE SEQUENCE</scope>
    <source>
        <strain evidence="1">IL203A</strain>
    </source>
</reference>
<evidence type="ECO:0000313" key="2">
    <source>
        <dbReference type="Proteomes" id="UP000789702"/>
    </source>
</evidence>
<organism evidence="1 2">
    <name type="scientific">Dentiscutata heterogama</name>
    <dbReference type="NCBI Taxonomy" id="1316150"/>
    <lineage>
        <taxon>Eukaryota</taxon>
        <taxon>Fungi</taxon>
        <taxon>Fungi incertae sedis</taxon>
        <taxon>Mucoromycota</taxon>
        <taxon>Glomeromycotina</taxon>
        <taxon>Glomeromycetes</taxon>
        <taxon>Diversisporales</taxon>
        <taxon>Gigasporaceae</taxon>
        <taxon>Dentiscutata</taxon>
    </lineage>
</organism>
<dbReference type="EMBL" id="CAJVPU010047535">
    <property type="protein sequence ID" value="CAG8753793.1"/>
    <property type="molecule type" value="Genomic_DNA"/>
</dbReference>
<name>A0ACA9QM68_9GLOM</name>
<comment type="caution">
    <text evidence="1">The sequence shown here is derived from an EMBL/GenBank/DDBJ whole genome shotgun (WGS) entry which is preliminary data.</text>
</comment>